<keyword evidence="2 3" id="KW-0961">Cell wall biogenesis/degradation</keyword>
<evidence type="ECO:0000313" key="6">
    <source>
        <dbReference type="Proteomes" id="UP001345219"/>
    </source>
</evidence>
<comment type="function">
    <text evidence="3">Causes loosening and extension of plant cell walls by disrupting non-covalent bonding between cellulose microfibrils and matrix glucans. No enzymatic activity has been found.</text>
</comment>
<dbReference type="InterPro" id="IPR036908">
    <property type="entry name" value="RlpA-like_sf"/>
</dbReference>
<reference evidence="5 6" key="1">
    <citation type="journal article" date="2023" name="Hortic Res">
        <title>Pangenome of water caltrop reveals structural variations and asymmetric subgenome divergence after allopolyploidization.</title>
        <authorList>
            <person name="Zhang X."/>
            <person name="Chen Y."/>
            <person name="Wang L."/>
            <person name="Yuan Y."/>
            <person name="Fang M."/>
            <person name="Shi L."/>
            <person name="Lu R."/>
            <person name="Comes H.P."/>
            <person name="Ma Y."/>
            <person name="Chen Y."/>
            <person name="Huang G."/>
            <person name="Zhou Y."/>
            <person name="Zheng Z."/>
            <person name="Qiu Y."/>
        </authorList>
    </citation>
    <scope>NUCLEOTIDE SEQUENCE [LARGE SCALE GENOMIC DNA]</scope>
    <source>
        <tissue evidence="5">Roots</tissue>
    </source>
</reference>
<evidence type="ECO:0000256" key="2">
    <source>
        <dbReference type="ARBA" id="ARBA00023316"/>
    </source>
</evidence>
<proteinExistence type="inferred from homology"/>
<comment type="similarity">
    <text evidence="3">Belongs to the expansin family. Expansin A subfamily.</text>
</comment>
<keyword evidence="3" id="KW-0134">Cell wall</keyword>
<evidence type="ECO:0000256" key="1">
    <source>
        <dbReference type="ARBA" id="ARBA00022525"/>
    </source>
</evidence>
<sequence>MEQRRELRHPRLWRFFMFLFIVCNILERDFDVGGAESWVQGHASFYGAYQSPSTLGESTPPNEHNLCESTHHERGACGYDNTFHAGFGVHTAALSAALSRTGEACGSCYEVRCDFGADLRWCLRTASVAVTATNFSPPNNNRGWCDPPRRHLDMSVAAFRHVSGGLHEDSETGEMRALSPFCIEGCPAGELESILR</sequence>
<dbReference type="PRINTS" id="PR01226">
    <property type="entry name" value="EXPANSIN"/>
</dbReference>
<keyword evidence="3" id="KW-0732">Signal</keyword>
<dbReference type="Gene3D" id="2.40.40.10">
    <property type="entry name" value="RlpA-like domain"/>
    <property type="match status" value="1"/>
</dbReference>
<name>A0AAN7JIH8_9MYRT</name>
<keyword evidence="1 3" id="KW-0964">Secreted</keyword>
<feature type="chain" id="PRO_5042666092" description="Expansin" evidence="3">
    <location>
        <begin position="28"/>
        <end position="196"/>
    </location>
</feature>
<evidence type="ECO:0000256" key="3">
    <source>
        <dbReference type="RuleBase" id="RU365023"/>
    </source>
</evidence>
<organism evidence="5 6">
    <name type="scientific">Trapa incisa</name>
    <dbReference type="NCBI Taxonomy" id="236973"/>
    <lineage>
        <taxon>Eukaryota</taxon>
        <taxon>Viridiplantae</taxon>
        <taxon>Streptophyta</taxon>
        <taxon>Embryophyta</taxon>
        <taxon>Tracheophyta</taxon>
        <taxon>Spermatophyta</taxon>
        <taxon>Magnoliopsida</taxon>
        <taxon>eudicotyledons</taxon>
        <taxon>Gunneridae</taxon>
        <taxon>Pentapetalae</taxon>
        <taxon>rosids</taxon>
        <taxon>malvids</taxon>
        <taxon>Myrtales</taxon>
        <taxon>Lythraceae</taxon>
        <taxon>Trapa</taxon>
    </lineage>
</organism>
<dbReference type="SMART" id="SM00837">
    <property type="entry name" value="DPBB_1"/>
    <property type="match status" value="1"/>
</dbReference>
<gene>
    <name evidence="5" type="ORF">SAY87_010605</name>
</gene>
<dbReference type="AlphaFoldDB" id="A0AAN7JIH8"/>
<evidence type="ECO:0000259" key="4">
    <source>
        <dbReference type="PROSITE" id="PS50842"/>
    </source>
</evidence>
<comment type="subcellular location">
    <subcellularLocation>
        <location evidence="3">Secreted</location>
        <location evidence="3">Cell wall</location>
    </subcellularLocation>
    <subcellularLocation>
        <location evidence="3">Membrane</location>
        <topology evidence="3">Peripheral membrane protein</topology>
    </subcellularLocation>
</comment>
<feature type="signal peptide" evidence="3">
    <location>
        <begin position="1"/>
        <end position="27"/>
    </location>
</feature>
<evidence type="ECO:0000313" key="5">
    <source>
        <dbReference type="EMBL" id="KAK4744293.1"/>
    </source>
</evidence>
<comment type="caution">
    <text evidence="5">The sequence shown here is derived from an EMBL/GenBank/DDBJ whole genome shotgun (WGS) entry which is preliminary data.</text>
</comment>
<dbReference type="Pfam" id="PF03330">
    <property type="entry name" value="DPBB_1"/>
    <property type="match status" value="1"/>
</dbReference>
<protein>
    <recommendedName>
        <fullName evidence="3">Expansin</fullName>
    </recommendedName>
</protein>
<dbReference type="Proteomes" id="UP001345219">
    <property type="component" value="Chromosome 9"/>
</dbReference>
<keyword evidence="6" id="KW-1185">Reference proteome</keyword>
<dbReference type="InterPro" id="IPR002963">
    <property type="entry name" value="Expansin"/>
</dbReference>
<dbReference type="PROSITE" id="PS50842">
    <property type="entry name" value="EXPANSIN_EG45"/>
    <property type="match status" value="1"/>
</dbReference>
<dbReference type="SUPFAM" id="SSF50685">
    <property type="entry name" value="Barwin-like endoglucanases"/>
    <property type="match status" value="1"/>
</dbReference>
<dbReference type="EMBL" id="JAXIOK010000022">
    <property type="protein sequence ID" value="KAK4744293.1"/>
    <property type="molecule type" value="Genomic_DNA"/>
</dbReference>
<dbReference type="PANTHER" id="PTHR31867">
    <property type="entry name" value="EXPANSIN-A15"/>
    <property type="match status" value="1"/>
</dbReference>
<feature type="domain" description="Expansin-like EG45" evidence="4">
    <location>
        <begin position="74"/>
        <end position="196"/>
    </location>
</feature>
<dbReference type="GO" id="GO:0016020">
    <property type="term" value="C:membrane"/>
    <property type="evidence" value="ECO:0007669"/>
    <property type="project" value="UniProtKB-SubCell"/>
</dbReference>
<dbReference type="GO" id="GO:0009664">
    <property type="term" value="P:plant-type cell wall organization"/>
    <property type="evidence" value="ECO:0007669"/>
    <property type="project" value="InterPro"/>
</dbReference>
<accession>A0AAN7JIH8</accession>
<dbReference type="InterPro" id="IPR007112">
    <property type="entry name" value="Expansin/allergen_DPBB_dom"/>
</dbReference>
<dbReference type="InterPro" id="IPR009009">
    <property type="entry name" value="RlpA-like_DPBB"/>
</dbReference>